<dbReference type="EMBL" id="UGQE01000001">
    <property type="protein sequence ID" value="STZ09937.1"/>
    <property type="molecule type" value="Genomic_DNA"/>
</dbReference>
<proteinExistence type="predicted"/>
<reference evidence="1 2" key="1">
    <citation type="submission" date="2018-06" db="EMBL/GenBank/DDBJ databases">
        <authorList>
            <consortium name="Pathogen Informatics"/>
            <person name="Doyle S."/>
        </authorList>
    </citation>
    <scope>NUCLEOTIDE SEQUENCE [LARGE SCALE GENOMIC DNA]</scope>
    <source>
        <strain evidence="1 2">NCTC10293</strain>
    </source>
</reference>
<protein>
    <submittedName>
        <fullName evidence="1">Uncharacterized protein</fullName>
    </submittedName>
</protein>
<sequence>MKTSAKIFEMNVLSKGQEKPITSEMIAQALAKLAGEASMLKAA</sequence>
<accession>A0A378R5L0</accession>
<dbReference type="Proteomes" id="UP000255279">
    <property type="component" value="Unassembled WGS sequence"/>
</dbReference>
<dbReference type="AlphaFoldDB" id="A0A378R5L0"/>
<dbReference type="RefSeq" id="WP_278044954.1">
    <property type="nucleotide sequence ID" value="NZ_CAACXO010000063.1"/>
</dbReference>
<organism evidence="1 2">
    <name type="scientific">Moraxella caviae</name>
    <dbReference type="NCBI Taxonomy" id="34060"/>
    <lineage>
        <taxon>Bacteria</taxon>
        <taxon>Pseudomonadati</taxon>
        <taxon>Pseudomonadota</taxon>
        <taxon>Gammaproteobacteria</taxon>
        <taxon>Moraxellales</taxon>
        <taxon>Moraxellaceae</taxon>
        <taxon>Moraxella</taxon>
    </lineage>
</organism>
<gene>
    <name evidence="1" type="ORF">NCTC10293_00252</name>
</gene>
<name>A0A378R5L0_9GAMM</name>
<evidence type="ECO:0000313" key="2">
    <source>
        <dbReference type="Proteomes" id="UP000255279"/>
    </source>
</evidence>
<evidence type="ECO:0000313" key="1">
    <source>
        <dbReference type="EMBL" id="STZ09937.1"/>
    </source>
</evidence>